<evidence type="ECO:0000256" key="1">
    <source>
        <dbReference type="SAM" id="MobiDB-lite"/>
    </source>
</evidence>
<feature type="region of interest" description="Disordered" evidence="1">
    <location>
        <begin position="35"/>
        <end position="83"/>
    </location>
</feature>
<comment type="caution">
    <text evidence="2">The sequence shown here is derived from an EMBL/GenBank/DDBJ whole genome shotgun (WGS) entry which is preliminary data.</text>
</comment>
<sequence>PVKLQYSRTFALLKLMLKRLWFRLRRRDGNPCRLSTASFCRPPRNRSNQKAGKGEDAKDVDPALETEVDDEGKPGSQPLPHPAYQPMRVDPVLELPVHYWFHVYLHSYDCDRLLTPFVKSMMEDFPTDRRLLSIMNRCLVRVSLGQLEMYKSLPRYVFILNGANWDSIIRALVEMEAAFPELLRFASHPLLVDTPTQRFSTSYWRQTALQTRITR</sequence>
<feature type="non-terminal residue" evidence="2">
    <location>
        <position position="1"/>
    </location>
</feature>
<accession>A0A267F375</accession>
<dbReference type="Proteomes" id="UP000215902">
    <property type="component" value="Unassembled WGS sequence"/>
</dbReference>
<protein>
    <submittedName>
        <fullName evidence="2">Uncharacterized protein</fullName>
    </submittedName>
</protein>
<proteinExistence type="predicted"/>
<dbReference type="AlphaFoldDB" id="A0A267F375"/>
<gene>
    <name evidence="2" type="ORF">BOX15_Mlig027743g1</name>
</gene>
<name>A0A267F375_9PLAT</name>
<feature type="compositionally biased region" description="Basic and acidic residues" evidence="1">
    <location>
        <begin position="52"/>
        <end position="61"/>
    </location>
</feature>
<dbReference type="EMBL" id="NIVC01001410">
    <property type="protein sequence ID" value="PAA68215.1"/>
    <property type="molecule type" value="Genomic_DNA"/>
</dbReference>
<reference evidence="2 3" key="1">
    <citation type="submission" date="2017-06" db="EMBL/GenBank/DDBJ databases">
        <title>A platform for efficient transgenesis in Macrostomum lignano, a flatworm model organism for stem cell research.</title>
        <authorList>
            <person name="Berezikov E."/>
        </authorList>
    </citation>
    <scope>NUCLEOTIDE SEQUENCE [LARGE SCALE GENOMIC DNA]</scope>
    <source>
        <strain evidence="2">DV1</strain>
        <tissue evidence="2">Whole organism</tissue>
    </source>
</reference>
<evidence type="ECO:0000313" key="2">
    <source>
        <dbReference type="EMBL" id="PAA68215.1"/>
    </source>
</evidence>
<evidence type="ECO:0000313" key="3">
    <source>
        <dbReference type="Proteomes" id="UP000215902"/>
    </source>
</evidence>
<organism evidence="2 3">
    <name type="scientific">Macrostomum lignano</name>
    <dbReference type="NCBI Taxonomy" id="282301"/>
    <lineage>
        <taxon>Eukaryota</taxon>
        <taxon>Metazoa</taxon>
        <taxon>Spiralia</taxon>
        <taxon>Lophotrochozoa</taxon>
        <taxon>Platyhelminthes</taxon>
        <taxon>Rhabditophora</taxon>
        <taxon>Macrostomorpha</taxon>
        <taxon>Macrostomida</taxon>
        <taxon>Macrostomidae</taxon>
        <taxon>Macrostomum</taxon>
    </lineage>
</organism>
<keyword evidence="3" id="KW-1185">Reference proteome</keyword>